<name>A0A165ECN3_EXIGL</name>
<protein>
    <recommendedName>
        <fullName evidence="4">F-box domain-containing protein</fullName>
    </recommendedName>
</protein>
<proteinExistence type="predicted"/>
<evidence type="ECO:0008006" key="4">
    <source>
        <dbReference type="Google" id="ProtNLM"/>
    </source>
</evidence>
<dbReference type="InParanoid" id="A0A165ECN3"/>
<evidence type="ECO:0000313" key="3">
    <source>
        <dbReference type="Proteomes" id="UP000077266"/>
    </source>
</evidence>
<evidence type="ECO:0000313" key="2">
    <source>
        <dbReference type="EMBL" id="KZV86611.1"/>
    </source>
</evidence>
<keyword evidence="1" id="KW-0472">Membrane</keyword>
<organism evidence="2 3">
    <name type="scientific">Exidia glandulosa HHB12029</name>
    <dbReference type="NCBI Taxonomy" id="1314781"/>
    <lineage>
        <taxon>Eukaryota</taxon>
        <taxon>Fungi</taxon>
        <taxon>Dikarya</taxon>
        <taxon>Basidiomycota</taxon>
        <taxon>Agaricomycotina</taxon>
        <taxon>Agaricomycetes</taxon>
        <taxon>Auriculariales</taxon>
        <taxon>Exidiaceae</taxon>
        <taxon>Exidia</taxon>
    </lineage>
</organism>
<keyword evidence="1" id="KW-0812">Transmembrane</keyword>
<sequence>MSGRVTFADLPLELSEAIILLAARAWAIDDKASVAALSRTSRAVHALVQPILVETVVITASNLSSICAASRPFRTTRRLIVDAGPGLDAAARKACEHSFPALEMFSGSLPELYAVLEWSRPFYVVMNDNMNLLYKLFGFDDLSRMTHLRTNTAIFMDYSESVSQNWPSLSHLMLDIHDTIPASIWSVFAFAWSPTAPPKFFLIWRRSRAGSRRRGYT</sequence>
<feature type="transmembrane region" description="Helical" evidence="1">
    <location>
        <begin position="182"/>
        <end position="204"/>
    </location>
</feature>
<dbReference type="Proteomes" id="UP000077266">
    <property type="component" value="Unassembled WGS sequence"/>
</dbReference>
<keyword evidence="1" id="KW-1133">Transmembrane helix</keyword>
<accession>A0A165ECN3</accession>
<dbReference type="EMBL" id="KV426150">
    <property type="protein sequence ID" value="KZV86611.1"/>
    <property type="molecule type" value="Genomic_DNA"/>
</dbReference>
<evidence type="ECO:0000256" key="1">
    <source>
        <dbReference type="SAM" id="Phobius"/>
    </source>
</evidence>
<keyword evidence="3" id="KW-1185">Reference proteome</keyword>
<gene>
    <name evidence="2" type="ORF">EXIGLDRAFT_840602</name>
</gene>
<dbReference type="AlphaFoldDB" id="A0A165ECN3"/>
<reference evidence="2 3" key="1">
    <citation type="journal article" date="2016" name="Mol. Biol. Evol.">
        <title>Comparative Genomics of Early-Diverging Mushroom-Forming Fungi Provides Insights into the Origins of Lignocellulose Decay Capabilities.</title>
        <authorList>
            <person name="Nagy L.G."/>
            <person name="Riley R."/>
            <person name="Tritt A."/>
            <person name="Adam C."/>
            <person name="Daum C."/>
            <person name="Floudas D."/>
            <person name="Sun H."/>
            <person name="Yadav J.S."/>
            <person name="Pangilinan J."/>
            <person name="Larsson K.H."/>
            <person name="Matsuura K."/>
            <person name="Barry K."/>
            <person name="Labutti K."/>
            <person name="Kuo R."/>
            <person name="Ohm R.A."/>
            <person name="Bhattacharya S.S."/>
            <person name="Shirouzu T."/>
            <person name="Yoshinaga Y."/>
            <person name="Martin F.M."/>
            <person name="Grigoriev I.V."/>
            <person name="Hibbett D.S."/>
        </authorList>
    </citation>
    <scope>NUCLEOTIDE SEQUENCE [LARGE SCALE GENOMIC DNA]</scope>
    <source>
        <strain evidence="2 3">HHB12029</strain>
    </source>
</reference>